<dbReference type="Gene3D" id="3.40.605.10">
    <property type="entry name" value="Aldehyde Dehydrogenase, Chain A, domain 1"/>
    <property type="match status" value="1"/>
</dbReference>
<dbReference type="CDD" id="cd07100">
    <property type="entry name" value="ALDH_SSADH1_GabD1"/>
    <property type="match status" value="1"/>
</dbReference>
<accession>A0A0E3V996</accession>
<dbReference type="InterPro" id="IPR015590">
    <property type="entry name" value="Aldehyde_DH_dom"/>
</dbReference>
<dbReference type="InterPro" id="IPR016162">
    <property type="entry name" value="Ald_DH_N"/>
</dbReference>
<name>A0A0E3V996_9BACT</name>
<dbReference type="HOGENOM" id="CLU_005391_1_0_10"/>
<dbReference type="KEGG" id="srd:SD10_23880"/>
<evidence type="ECO:0000256" key="2">
    <source>
        <dbReference type="ARBA" id="ARBA00022857"/>
    </source>
</evidence>
<feature type="domain" description="Aldehyde dehydrogenase" evidence="4">
    <location>
        <begin position="2"/>
        <end position="447"/>
    </location>
</feature>
<dbReference type="Gene3D" id="3.40.309.10">
    <property type="entry name" value="Aldehyde Dehydrogenase, Chain A, domain 2"/>
    <property type="match status" value="1"/>
</dbReference>
<dbReference type="FunFam" id="3.40.605.10:FF:000012">
    <property type="entry name" value="NAD-dependent succinate-semialdehyde dehydrogenase"/>
    <property type="match status" value="1"/>
</dbReference>
<dbReference type="InterPro" id="IPR044148">
    <property type="entry name" value="ALDH_GabD1-like"/>
</dbReference>
<dbReference type="Proteomes" id="UP000033054">
    <property type="component" value="Chromosome"/>
</dbReference>
<gene>
    <name evidence="5" type="ORF">SD10_23880</name>
</gene>
<reference evidence="5 6" key="1">
    <citation type="journal article" date="2014" name="Curr. Microbiol.">
        <title>Spirosoma radiotolerans sp. nov., a gamma-radiation-resistant bacterium isolated from gamma ray-irradiated soil.</title>
        <authorList>
            <person name="Lee J.J."/>
            <person name="Srinivasan S."/>
            <person name="Lim S."/>
            <person name="Joe M."/>
            <person name="Im S."/>
            <person name="Bae S.I."/>
            <person name="Park K.R."/>
            <person name="Han J.H."/>
            <person name="Park S.H."/>
            <person name="Joo B.M."/>
            <person name="Park S.J."/>
            <person name="Kim M.K."/>
        </authorList>
    </citation>
    <scope>NUCLEOTIDE SEQUENCE [LARGE SCALE GENOMIC DNA]</scope>
    <source>
        <strain evidence="5 6">DG5A</strain>
    </source>
</reference>
<evidence type="ECO:0000256" key="3">
    <source>
        <dbReference type="ARBA" id="ARBA00023002"/>
    </source>
</evidence>
<keyword evidence="2" id="KW-0521">NADP</keyword>
<dbReference type="STRING" id="1379870.SD10_23880"/>
<evidence type="ECO:0000256" key="1">
    <source>
        <dbReference type="ARBA" id="ARBA00009986"/>
    </source>
</evidence>
<keyword evidence="6" id="KW-1185">Reference proteome</keyword>
<evidence type="ECO:0000313" key="6">
    <source>
        <dbReference type="Proteomes" id="UP000033054"/>
    </source>
</evidence>
<dbReference type="SUPFAM" id="SSF53720">
    <property type="entry name" value="ALDH-like"/>
    <property type="match status" value="1"/>
</dbReference>
<dbReference type="PANTHER" id="PTHR43217:SF1">
    <property type="entry name" value="SUCCINATE SEMIALDEHYDE DEHYDROGENASE [NAD(P)+] SAD"/>
    <property type="match status" value="1"/>
</dbReference>
<dbReference type="PANTHER" id="PTHR43217">
    <property type="entry name" value="SUCCINATE SEMIALDEHYDE DEHYDROGENASE [NAD(P)+] SAD"/>
    <property type="match status" value="1"/>
</dbReference>
<comment type="similarity">
    <text evidence="1">Belongs to the aldehyde dehydrogenase family.</text>
</comment>
<dbReference type="Pfam" id="PF00171">
    <property type="entry name" value="Aldedh"/>
    <property type="match status" value="1"/>
</dbReference>
<organism evidence="5 6">
    <name type="scientific">Spirosoma radiotolerans</name>
    <dbReference type="NCBI Taxonomy" id="1379870"/>
    <lineage>
        <taxon>Bacteria</taxon>
        <taxon>Pseudomonadati</taxon>
        <taxon>Bacteroidota</taxon>
        <taxon>Cytophagia</taxon>
        <taxon>Cytophagales</taxon>
        <taxon>Cytophagaceae</taxon>
        <taxon>Spirosoma</taxon>
    </lineage>
</organism>
<evidence type="ECO:0000313" key="5">
    <source>
        <dbReference type="EMBL" id="AKD57477.1"/>
    </source>
</evidence>
<dbReference type="GO" id="GO:0004030">
    <property type="term" value="F:aldehyde dehydrogenase [NAD(P)+] activity"/>
    <property type="evidence" value="ECO:0007669"/>
    <property type="project" value="InterPro"/>
</dbReference>
<sequence length="452" mass="49303">MFASINPYTQKTIRTYRADNASTIERKLKQADRAFADWSALSIRGRADYLRKVGQYLTDNNQRYGELITAEMGKTLKEAIGEVDKCATTCTFYADQAETFLTDQRIDSDAQTSFITYQPLGPVLAIMPWNFPFWQVMRFAIPGLIAGNVGLLKHAPNVFGCSLAIDEAFRACGLPAGVFQSLLVDVPAVDGLLSDKRVKAVTLTGSGRAGASVASIAGREIKKSVLELGGSDALIVLADADLDKAAEVAVKSRMQNAGQSCIAAKRFILERSIKKPFTERLLHQISQIKQGDPLDNSTTMGPMARLDLADAIERQYKATLAKGAKRLAGGERNQCNVQPMLLDKVKPGMAAFDEETFGPLAVLVEAKDEKEAIRLANQSDFGLGSAIWTQDLDRADRLARQIQAGSVFVNGLMRSDARVPFGGIKQSGFGRELSEAGIKEFVNIKTIWVEKP</sequence>
<dbReference type="InterPro" id="IPR016161">
    <property type="entry name" value="Ald_DH/histidinol_DH"/>
</dbReference>
<dbReference type="RefSeq" id="WP_046577349.1">
    <property type="nucleotide sequence ID" value="NZ_CP010429.1"/>
</dbReference>
<dbReference type="AlphaFoldDB" id="A0A0E3V996"/>
<dbReference type="GO" id="GO:0004777">
    <property type="term" value="F:succinate-semialdehyde dehydrogenase (NAD+) activity"/>
    <property type="evidence" value="ECO:0007669"/>
    <property type="project" value="TreeGrafter"/>
</dbReference>
<evidence type="ECO:0000259" key="4">
    <source>
        <dbReference type="Pfam" id="PF00171"/>
    </source>
</evidence>
<dbReference type="OrthoDB" id="9762913at2"/>
<dbReference type="InterPro" id="IPR016163">
    <property type="entry name" value="Ald_DH_C"/>
</dbReference>
<keyword evidence="3" id="KW-0560">Oxidoreductase</keyword>
<dbReference type="InterPro" id="IPR047110">
    <property type="entry name" value="GABD/Sad-like"/>
</dbReference>
<proteinExistence type="inferred from homology"/>
<protein>
    <submittedName>
        <fullName evidence="5">Succinate-semialdehyde dehydrogenase</fullName>
    </submittedName>
</protein>
<dbReference type="EMBL" id="CP010429">
    <property type="protein sequence ID" value="AKD57477.1"/>
    <property type="molecule type" value="Genomic_DNA"/>
</dbReference>
<dbReference type="PATRIC" id="fig|1379870.5.peg.5165"/>